<proteinExistence type="inferred from homology"/>
<dbReference type="InterPro" id="IPR016195">
    <property type="entry name" value="Pol/histidinol_Pase-like"/>
</dbReference>
<evidence type="ECO:0000313" key="7">
    <source>
        <dbReference type="Proteomes" id="UP000223060"/>
    </source>
</evidence>
<organism evidence="6 7">
    <name type="scientific">Listeria weihenstephanensis</name>
    <dbReference type="NCBI Taxonomy" id="1006155"/>
    <lineage>
        <taxon>Bacteria</taxon>
        <taxon>Bacillati</taxon>
        <taxon>Bacillota</taxon>
        <taxon>Bacilli</taxon>
        <taxon>Bacillales</taxon>
        <taxon>Listeriaceae</taxon>
        <taxon>Listeria</taxon>
    </lineage>
</organism>
<dbReference type="InterPro" id="IPR016667">
    <property type="entry name" value="Caps_polysacc_synth_CpsB/CapC"/>
</dbReference>
<name>A0A1S7FR02_9LIST</name>
<keyword evidence="2 5" id="KW-0378">Hydrolase</keyword>
<protein>
    <recommendedName>
        <fullName evidence="5">Tyrosine-protein phosphatase</fullName>
        <ecNumber evidence="5">3.1.3.48</ecNumber>
    </recommendedName>
</protein>
<comment type="catalytic activity">
    <reaction evidence="4 5">
        <text>O-phospho-L-tyrosyl-[protein] + H2O = L-tyrosyl-[protein] + phosphate</text>
        <dbReference type="Rhea" id="RHEA:10684"/>
        <dbReference type="Rhea" id="RHEA-COMP:10136"/>
        <dbReference type="Rhea" id="RHEA-COMP:20101"/>
        <dbReference type="ChEBI" id="CHEBI:15377"/>
        <dbReference type="ChEBI" id="CHEBI:43474"/>
        <dbReference type="ChEBI" id="CHEBI:46858"/>
        <dbReference type="ChEBI" id="CHEBI:61978"/>
        <dbReference type="EC" id="3.1.3.48"/>
    </reaction>
</comment>
<sequence>MIDIHCHILNQLDDGPKTETGSLAMAQQAIAEGFTDIIATPHHLKGDYFNLRPSVAEHVAELNEAIKDNGMELTVHVGQEVRLHGEIIEGLKNGDLASLAGSRYVLIEFPTQSIPVFTEQLFYDLQMAGYVPVIAHPERNFEIMDNPERLYDFVSHGALAQLTWGSLDGKFGKKSKKSSEILLENQLVHFLATDAHDTVRRPLLHQGIEERLVRKIGSEYVEYLKGNGANVLKNDLIVAEDYSMPSQKRFFLF</sequence>
<evidence type="ECO:0000256" key="1">
    <source>
        <dbReference type="ARBA" id="ARBA00005750"/>
    </source>
</evidence>
<dbReference type="EC" id="3.1.3.48" evidence="5"/>
<dbReference type="GO" id="GO:0004725">
    <property type="term" value="F:protein tyrosine phosphatase activity"/>
    <property type="evidence" value="ECO:0007669"/>
    <property type="project" value="UniProtKB-UniRule"/>
</dbReference>
<dbReference type="SUPFAM" id="SSF89550">
    <property type="entry name" value="PHP domain-like"/>
    <property type="match status" value="1"/>
</dbReference>
<dbReference type="Pfam" id="PF19567">
    <property type="entry name" value="CpsB_CapC"/>
    <property type="match status" value="1"/>
</dbReference>
<dbReference type="EMBL" id="CP011102">
    <property type="protein sequence ID" value="AQY49820.1"/>
    <property type="molecule type" value="Genomic_DNA"/>
</dbReference>
<dbReference type="PIRSF" id="PIRSF016557">
    <property type="entry name" value="Caps_synth_CpsB"/>
    <property type="match status" value="1"/>
</dbReference>
<dbReference type="PANTHER" id="PTHR39181">
    <property type="entry name" value="TYROSINE-PROTEIN PHOSPHATASE YWQE"/>
    <property type="match status" value="1"/>
</dbReference>
<reference evidence="7" key="1">
    <citation type="submission" date="2015-03" db="EMBL/GenBank/DDBJ databases">
        <authorList>
            <person name="Ferrari E."/>
            <person name="Walter M.C."/>
            <person name="Huptas C."/>
            <person name="Scherer S."/>
            <person name="Mueller-Herbst S."/>
        </authorList>
    </citation>
    <scope>NUCLEOTIDE SEQUENCE [LARGE SCALE GENOMIC DNA]</scope>
    <source>
        <strain evidence="7">LWP01</strain>
    </source>
</reference>
<comment type="similarity">
    <text evidence="1 5">Belongs to the metallo-dependent hydrolases superfamily. CpsB/CapC family.</text>
</comment>
<keyword evidence="7" id="KW-1185">Reference proteome</keyword>
<dbReference type="GO" id="GO:0030145">
    <property type="term" value="F:manganese ion binding"/>
    <property type="evidence" value="ECO:0007669"/>
    <property type="project" value="UniProtKB-UniRule"/>
</dbReference>
<dbReference type="KEGG" id="lwi:UE46_01255"/>
<dbReference type="Gene3D" id="3.20.20.140">
    <property type="entry name" value="Metal-dependent hydrolases"/>
    <property type="match status" value="1"/>
</dbReference>
<gene>
    <name evidence="6" type="ORF">UE46_01255</name>
</gene>
<evidence type="ECO:0000313" key="6">
    <source>
        <dbReference type="EMBL" id="AQY49820.1"/>
    </source>
</evidence>
<evidence type="ECO:0000256" key="2">
    <source>
        <dbReference type="ARBA" id="ARBA00022801"/>
    </source>
</evidence>
<dbReference type="PANTHER" id="PTHR39181:SF1">
    <property type="entry name" value="TYROSINE-PROTEIN PHOSPHATASE YWQE"/>
    <property type="match status" value="1"/>
</dbReference>
<evidence type="ECO:0000256" key="5">
    <source>
        <dbReference type="PIRNR" id="PIRNR016557"/>
    </source>
</evidence>
<accession>A0A1S7FR02</accession>
<dbReference type="AlphaFoldDB" id="A0A1S7FR02"/>
<evidence type="ECO:0000256" key="3">
    <source>
        <dbReference type="ARBA" id="ARBA00022912"/>
    </source>
</evidence>
<keyword evidence="3 5" id="KW-0904">Protein phosphatase</keyword>
<dbReference type="Proteomes" id="UP000223060">
    <property type="component" value="Chromosome"/>
</dbReference>
<evidence type="ECO:0000256" key="4">
    <source>
        <dbReference type="ARBA" id="ARBA00051722"/>
    </source>
</evidence>